<keyword evidence="3 5" id="KW-0863">Zinc-finger</keyword>
<evidence type="ECO:0000313" key="11">
    <source>
        <dbReference type="Proteomes" id="UP000672934"/>
    </source>
</evidence>
<dbReference type="PANTHER" id="PTHR33823">
    <property type="entry name" value="RNA POLYMERASE-BINDING TRANSCRIPTION FACTOR DKSA-RELATED"/>
    <property type="match status" value="1"/>
</dbReference>
<feature type="zinc finger region" description="dksA C4-type" evidence="6">
    <location>
        <begin position="191"/>
        <end position="215"/>
    </location>
</feature>
<evidence type="ECO:0000259" key="9">
    <source>
        <dbReference type="Pfam" id="PF21157"/>
    </source>
</evidence>
<dbReference type="InterPro" id="IPR012784">
    <property type="entry name" value="DksA_RNA_pol-bd"/>
</dbReference>
<dbReference type="PANTHER" id="PTHR33823:SF2">
    <property type="entry name" value="RNA POLYMERASE-BINDING TRANSCRIPTION FACTOR DKSA"/>
    <property type="match status" value="1"/>
</dbReference>
<sequence length="228" mass="25013">MTAATKTKESRSKTGSAAAETLKAQSVKAAPAPRGGTAHAGAVEAKGGPRSSKAAASQSETSAPRKHVDTAPERTQTPPVGSTRESAATMSSNKLLTEAEILKMSDKDYMNEAQLAFFKHRLEQLRDEILKNADQTTEHLRETVIVPDPADRATIEEEHALELRTRDRERKLLKKVEQSLTRIESGDYGWCEETGEPIGVPRLLARPTATLSLEAQQRRELRQKLFGD</sequence>
<dbReference type="SUPFAM" id="SSF57716">
    <property type="entry name" value="Glucocorticoid receptor-like (DNA-binding domain)"/>
    <property type="match status" value="1"/>
</dbReference>
<evidence type="ECO:0000313" key="10">
    <source>
        <dbReference type="EMBL" id="CAG2138255.1"/>
    </source>
</evidence>
<dbReference type="Pfam" id="PF01258">
    <property type="entry name" value="zf-dskA_traR"/>
    <property type="match status" value="1"/>
</dbReference>
<dbReference type="InterPro" id="IPR020458">
    <property type="entry name" value="Znf_DskA_TraR_CS"/>
</dbReference>
<feature type="compositionally biased region" description="Polar residues" evidence="7">
    <location>
        <begin position="73"/>
        <end position="92"/>
    </location>
</feature>
<dbReference type="GO" id="GO:0010468">
    <property type="term" value="P:regulation of gene expression"/>
    <property type="evidence" value="ECO:0007669"/>
    <property type="project" value="UniProtKB-UniRule"/>
</dbReference>
<evidence type="ECO:0000256" key="3">
    <source>
        <dbReference type="ARBA" id="ARBA00022771"/>
    </source>
</evidence>
<feature type="compositionally biased region" description="Basic and acidic residues" evidence="7">
    <location>
        <begin position="1"/>
        <end position="12"/>
    </location>
</feature>
<name>A0A916ISU1_9BURK</name>
<dbReference type="GO" id="GO:0008270">
    <property type="term" value="F:zinc ion binding"/>
    <property type="evidence" value="ECO:0007669"/>
    <property type="project" value="UniProtKB-UniRule"/>
</dbReference>
<dbReference type="InterPro" id="IPR048489">
    <property type="entry name" value="DksA_N"/>
</dbReference>
<dbReference type="PROSITE" id="PS01102">
    <property type="entry name" value="ZF_DKSA_1"/>
    <property type="match status" value="1"/>
</dbReference>
<keyword evidence="1 5" id="KW-0963">Cytoplasm</keyword>
<reference evidence="10" key="1">
    <citation type="submission" date="2021-03" db="EMBL/GenBank/DDBJ databases">
        <authorList>
            <person name="Peeters C."/>
        </authorList>
    </citation>
    <scope>NUCLEOTIDE SEQUENCE</scope>
    <source>
        <strain evidence="10">LMG 31506</strain>
    </source>
</reference>
<comment type="subunit">
    <text evidence="5">Interacts directly with the RNA polymerase.</text>
</comment>
<dbReference type="SUPFAM" id="SSF109635">
    <property type="entry name" value="DnaK suppressor protein DksA, alpha-hairpin domain"/>
    <property type="match status" value="1"/>
</dbReference>
<dbReference type="Gene3D" id="1.20.120.910">
    <property type="entry name" value="DksA, coiled-coil domain"/>
    <property type="match status" value="1"/>
</dbReference>
<keyword evidence="4 5" id="KW-0862">Zinc</keyword>
<dbReference type="Proteomes" id="UP000672934">
    <property type="component" value="Unassembled WGS sequence"/>
</dbReference>
<dbReference type="AlphaFoldDB" id="A0A916ISU1"/>
<dbReference type="Pfam" id="PF21157">
    <property type="entry name" value="DksA_N"/>
    <property type="match status" value="1"/>
</dbReference>
<proteinExistence type="inferred from homology"/>
<accession>A0A916ISU1</accession>
<comment type="caution">
    <text evidence="5">Lacks conserved residue(s) required for the propagation of feature annotation.</text>
</comment>
<dbReference type="NCBIfam" id="TIGR02420">
    <property type="entry name" value="dksA"/>
    <property type="match status" value="1"/>
</dbReference>
<evidence type="ECO:0000256" key="2">
    <source>
        <dbReference type="ARBA" id="ARBA00022723"/>
    </source>
</evidence>
<dbReference type="InterPro" id="IPR037187">
    <property type="entry name" value="DnaK_N"/>
</dbReference>
<feature type="domain" description="DnaK suppressor protein DksA N-terminal" evidence="9">
    <location>
        <begin position="114"/>
        <end position="183"/>
    </location>
</feature>
<keyword evidence="11" id="KW-1185">Reference proteome</keyword>
<comment type="subcellular location">
    <subcellularLocation>
        <location evidence="5">Cytoplasm</location>
    </subcellularLocation>
</comment>
<dbReference type="EMBL" id="CAJPUY010000006">
    <property type="protein sequence ID" value="CAG2138255.1"/>
    <property type="molecule type" value="Genomic_DNA"/>
</dbReference>
<evidence type="ECO:0000256" key="5">
    <source>
        <dbReference type="HAMAP-Rule" id="MF_00926"/>
    </source>
</evidence>
<evidence type="ECO:0000256" key="6">
    <source>
        <dbReference type="PROSITE-ProRule" id="PRU00510"/>
    </source>
</evidence>
<dbReference type="RefSeq" id="WP_230426816.1">
    <property type="nucleotide sequence ID" value="NZ_CAJPUY010000006.1"/>
</dbReference>
<gene>
    <name evidence="5 10" type="primary">dksA</name>
    <name evidence="10" type="ORF">LMG31506_01926</name>
</gene>
<organism evidence="10 11">
    <name type="scientific">Cupriavidus yeoncheonensis</name>
    <dbReference type="NCBI Taxonomy" id="1462994"/>
    <lineage>
        <taxon>Bacteria</taxon>
        <taxon>Pseudomonadati</taxon>
        <taxon>Pseudomonadota</taxon>
        <taxon>Betaproteobacteria</taxon>
        <taxon>Burkholderiales</taxon>
        <taxon>Burkholderiaceae</taxon>
        <taxon>Cupriavidus</taxon>
    </lineage>
</organism>
<comment type="function">
    <text evidence="5">Transcription factor that acts by binding directly to the RNA polymerase (RNAP). Required for negative regulation of rRNA expression and positive regulation of several amino acid biosynthesis promoters.</text>
</comment>
<dbReference type="PROSITE" id="PS51128">
    <property type="entry name" value="ZF_DKSA_2"/>
    <property type="match status" value="1"/>
</dbReference>
<evidence type="ECO:0000256" key="1">
    <source>
        <dbReference type="ARBA" id="ARBA00022490"/>
    </source>
</evidence>
<comment type="similarity">
    <text evidence="5">Belongs to the DksA family.</text>
</comment>
<dbReference type="GO" id="GO:0005737">
    <property type="term" value="C:cytoplasm"/>
    <property type="evidence" value="ECO:0007669"/>
    <property type="project" value="UniProtKB-SubCell"/>
</dbReference>
<dbReference type="HAMAP" id="MF_00926">
    <property type="entry name" value="DksA"/>
    <property type="match status" value="1"/>
</dbReference>
<comment type="caution">
    <text evidence="10">The sequence shown here is derived from an EMBL/GenBank/DDBJ whole genome shotgun (WGS) entry which is preliminary data.</text>
</comment>
<evidence type="ECO:0000256" key="7">
    <source>
        <dbReference type="SAM" id="MobiDB-lite"/>
    </source>
</evidence>
<evidence type="ECO:0000256" key="4">
    <source>
        <dbReference type="ARBA" id="ARBA00022833"/>
    </source>
</evidence>
<dbReference type="InterPro" id="IPR000962">
    <property type="entry name" value="Znf_DskA_TraR"/>
</dbReference>
<feature type="region of interest" description="Disordered" evidence="7">
    <location>
        <begin position="1"/>
        <end position="92"/>
    </location>
</feature>
<feature type="domain" description="Zinc finger DksA/TraR C4-type" evidence="8">
    <location>
        <begin position="186"/>
        <end position="220"/>
    </location>
</feature>
<evidence type="ECO:0000259" key="8">
    <source>
        <dbReference type="Pfam" id="PF01258"/>
    </source>
</evidence>
<protein>
    <recommendedName>
        <fullName evidence="5">RNA polymerase-binding transcription factor DksA</fullName>
    </recommendedName>
</protein>
<keyword evidence="2 5" id="KW-0479">Metal-binding</keyword>